<evidence type="ECO:0000313" key="6">
    <source>
        <dbReference type="Proteomes" id="UP000823388"/>
    </source>
</evidence>
<accession>A0A8T0TA58</accession>
<feature type="domain" description="RING-type" evidence="4">
    <location>
        <begin position="111"/>
        <end position="152"/>
    </location>
</feature>
<keyword evidence="1" id="KW-0479">Metal-binding</keyword>
<keyword evidence="6" id="KW-1185">Reference proteome</keyword>
<evidence type="ECO:0000256" key="1">
    <source>
        <dbReference type="PROSITE-ProRule" id="PRU00175"/>
    </source>
</evidence>
<dbReference type="InterPro" id="IPR013083">
    <property type="entry name" value="Znf_RING/FYVE/PHD"/>
</dbReference>
<comment type="caution">
    <text evidence="5">The sequence shown here is derived from an EMBL/GenBank/DDBJ whole genome shotgun (WGS) entry which is preliminary data.</text>
</comment>
<dbReference type="Pfam" id="PF13639">
    <property type="entry name" value="zf-RING_2"/>
    <property type="match status" value="1"/>
</dbReference>
<dbReference type="InterPro" id="IPR001841">
    <property type="entry name" value="Znf_RING"/>
</dbReference>
<evidence type="ECO:0000256" key="2">
    <source>
        <dbReference type="SAM" id="MobiDB-lite"/>
    </source>
</evidence>
<evidence type="ECO:0000259" key="4">
    <source>
        <dbReference type="PROSITE" id="PS50089"/>
    </source>
</evidence>
<keyword evidence="3" id="KW-0812">Transmembrane</keyword>
<dbReference type="GO" id="GO:0008270">
    <property type="term" value="F:zinc ion binding"/>
    <property type="evidence" value="ECO:0007669"/>
    <property type="project" value="UniProtKB-KW"/>
</dbReference>
<dbReference type="PROSITE" id="PS50089">
    <property type="entry name" value="ZF_RING_2"/>
    <property type="match status" value="1"/>
</dbReference>
<evidence type="ECO:0000313" key="5">
    <source>
        <dbReference type="EMBL" id="KAG2607880.1"/>
    </source>
</evidence>
<keyword evidence="3" id="KW-1133">Transmembrane helix</keyword>
<dbReference type="EMBL" id="CM029044">
    <property type="protein sequence ID" value="KAG2607880.1"/>
    <property type="molecule type" value="Genomic_DNA"/>
</dbReference>
<dbReference type="PANTHER" id="PTHR45676:SF159">
    <property type="entry name" value="RING-H2 FINGER PROTEIN ATL51"/>
    <property type="match status" value="1"/>
</dbReference>
<feature type="transmembrane region" description="Helical" evidence="3">
    <location>
        <begin position="34"/>
        <end position="52"/>
    </location>
</feature>
<dbReference type="SMART" id="SM00184">
    <property type="entry name" value="RING"/>
    <property type="match status" value="1"/>
</dbReference>
<proteinExistence type="predicted"/>
<sequence>MDSPSPSAPPGMNDLGYSTDGGTTDRVLSPTSSALVIFGILIFLAGVILCALRERRRQAQPPPPPPLVQVQHLELPPLVQQDEDEAAAAAALSRVQRSAFSVEEGGEDIECTLCLTEYEEGEELALLGCGHKYKIACITKWLHVNANCPLCRVDV</sequence>
<dbReference type="PANTHER" id="PTHR45676">
    <property type="entry name" value="RING-H2 FINGER PROTEIN ATL51-RELATED"/>
    <property type="match status" value="1"/>
</dbReference>
<gene>
    <name evidence="5" type="ORF">PVAP13_4NG307632</name>
</gene>
<dbReference type="Gene3D" id="3.30.40.10">
    <property type="entry name" value="Zinc/RING finger domain, C3HC4 (zinc finger)"/>
    <property type="match status" value="1"/>
</dbReference>
<feature type="region of interest" description="Disordered" evidence="2">
    <location>
        <begin position="1"/>
        <end position="24"/>
    </location>
</feature>
<dbReference type="Proteomes" id="UP000823388">
    <property type="component" value="Chromosome 4N"/>
</dbReference>
<evidence type="ECO:0000256" key="3">
    <source>
        <dbReference type="SAM" id="Phobius"/>
    </source>
</evidence>
<keyword evidence="1" id="KW-0863">Zinc-finger</keyword>
<keyword evidence="1" id="KW-0862">Zinc</keyword>
<dbReference type="AlphaFoldDB" id="A0A8T0TA58"/>
<name>A0A8T0TA58_PANVG</name>
<organism evidence="5 6">
    <name type="scientific">Panicum virgatum</name>
    <name type="common">Blackwell switchgrass</name>
    <dbReference type="NCBI Taxonomy" id="38727"/>
    <lineage>
        <taxon>Eukaryota</taxon>
        <taxon>Viridiplantae</taxon>
        <taxon>Streptophyta</taxon>
        <taxon>Embryophyta</taxon>
        <taxon>Tracheophyta</taxon>
        <taxon>Spermatophyta</taxon>
        <taxon>Magnoliopsida</taxon>
        <taxon>Liliopsida</taxon>
        <taxon>Poales</taxon>
        <taxon>Poaceae</taxon>
        <taxon>PACMAD clade</taxon>
        <taxon>Panicoideae</taxon>
        <taxon>Panicodae</taxon>
        <taxon>Paniceae</taxon>
        <taxon>Panicinae</taxon>
        <taxon>Panicum</taxon>
        <taxon>Panicum sect. Hiantes</taxon>
    </lineage>
</organism>
<dbReference type="SUPFAM" id="SSF57850">
    <property type="entry name" value="RING/U-box"/>
    <property type="match status" value="1"/>
</dbReference>
<protein>
    <recommendedName>
        <fullName evidence="4">RING-type domain-containing protein</fullName>
    </recommendedName>
</protein>
<reference evidence="5" key="1">
    <citation type="submission" date="2020-05" db="EMBL/GenBank/DDBJ databases">
        <title>WGS assembly of Panicum virgatum.</title>
        <authorList>
            <person name="Lovell J.T."/>
            <person name="Jenkins J."/>
            <person name="Shu S."/>
            <person name="Juenger T.E."/>
            <person name="Schmutz J."/>
        </authorList>
    </citation>
    <scope>NUCLEOTIDE SEQUENCE</scope>
    <source>
        <strain evidence="5">AP13</strain>
    </source>
</reference>
<keyword evidence="3" id="KW-0472">Membrane</keyword>
<dbReference type="GO" id="GO:0016567">
    <property type="term" value="P:protein ubiquitination"/>
    <property type="evidence" value="ECO:0007669"/>
    <property type="project" value="TreeGrafter"/>
</dbReference>